<evidence type="ECO:0000256" key="3">
    <source>
        <dbReference type="SAM" id="MobiDB-lite"/>
    </source>
</evidence>
<evidence type="ECO:0000256" key="2">
    <source>
        <dbReference type="PROSITE-ProRule" id="PRU00047"/>
    </source>
</evidence>
<keyword evidence="2" id="KW-0479">Metal-binding</keyword>
<feature type="non-terminal residue" evidence="5">
    <location>
        <position position="538"/>
    </location>
</feature>
<name>R7SIM2_FOMME</name>
<dbReference type="OrthoDB" id="5596707at2759"/>
<feature type="compositionally biased region" description="Low complexity" evidence="3">
    <location>
        <begin position="1"/>
        <end position="23"/>
    </location>
</feature>
<evidence type="ECO:0000256" key="1">
    <source>
        <dbReference type="ARBA" id="ARBA00022664"/>
    </source>
</evidence>
<reference evidence="6" key="1">
    <citation type="journal article" date="2012" name="Science">
        <title>The Paleozoic origin of enzymatic lignin decomposition reconstructed from 31 fungal genomes.</title>
        <authorList>
            <person name="Floudas D."/>
            <person name="Binder M."/>
            <person name="Riley R."/>
            <person name="Barry K."/>
            <person name="Blanchette R.A."/>
            <person name="Henrissat B."/>
            <person name="Martinez A.T."/>
            <person name="Otillar R."/>
            <person name="Spatafora J.W."/>
            <person name="Yadav J.S."/>
            <person name="Aerts A."/>
            <person name="Benoit I."/>
            <person name="Boyd A."/>
            <person name="Carlson A."/>
            <person name="Copeland A."/>
            <person name="Coutinho P.M."/>
            <person name="de Vries R.P."/>
            <person name="Ferreira P."/>
            <person name="Findley K."/>
            <person name="Foster B."/>
            <person name="Gaskell J."/>
            <person name="Glotzer D."/>
            <person name="Gorecki P."/>
            <person name="Heitman J."/>
            <person name="Hesse C."/>
            <person name="Hori C."/>
            <person name="Igarashi K."/>
            <person name="Jurgens J.A."/>
            <person name="Kallen N."/>
            <person name="Kersten P."/>
            <person name="Kohler A."/>
            <person name="Kuees U."/>
            <person name="Kumar T.K.A."/>
            <person name="Kuo A."/>
            <person name="LaButti K."/>
            <person name="Larrondo L.F."/>
            <person name="Lindquist E."/>
            <person name="Ling A."/>
            <person name="Lombard V."/>
            <person name="Lucas S."/>
            <person name="Lundell T."/>
            <person name="Martin R."/>
            <person name="McLaughlin D.J."/>
            <person name="Morgenstern I."/>
            <person name="Morin E."/>
            <person name="Murat C."/>
            <person name="Nagy L.G."/>
            <person name="Nolan M."/>
            <person name="Ohm R.A."/>
            <person name="Patyshakuliyeva A."/>
            <person name="Rokas A."/>
            <person name="Ruiz-Duenas F.J."/>
            <person name="Sabat G."/>
            <person name="Salamov A."/>
            <person name="Samejima M."/>
            <person name="Schmutz J."/>
            <person name="Slot J.C."/>
            <person name="St John F."/>
            <person name="Stenlid J."/>
            <person name="Sun H."/>
            <person name="Sun S."/>
            <person name="Syed K."/>
            <person name="Tsang A."/>
            <person name="Wiebenga A."/>
            <person name="Young D."/>
            <person name="Pisabarro A."/>
            <person name="Eastwood D.C."/>
            <person name="Martin F."/>
            <person name="Cullen D."/>
            <person name="Grigoriev I.V."/>
            <person name="Hibbett D.S."/>
        </authorList>
    </citation>
    <scope>NUCLEOTIDE SEQUENCE [LARGE SCALE GENOMIC DNA]</scope>
    <source>
        <strain evidence="6">MF3/22</strain>
    </source>
</reference>
<dbReference type="GO" id="GO:0003676">
    <property type="term" value="F:nucleic acid binding"/>
    <property type="evidence" value="ECO:0007669"/>
    <property type="project" value="InterPro"/>
</dbReference>
<keyword evidence="2" id="KW-0862">Zinc</keyword>
<dbReference type="InterPro" id="IPR021109">
    <property type="entry name" value="Peptidase_aspartic_dom_sf"/>
</dbReference>
<protein>
    <recommendedName>
        <fullName evidence="4">CCHC-type domain-containing protein</fullName>
    </recommendedName>
</protein>
<keyword evidence="6" id="KW-1185">Reference proteome</keyword>
<sequence>MSSQNNPSGSPAAASTPSGQPATTNVPNAPPVTIRGQTGLPPRRTSRDAPRYDGTNVQDLPRFLEEVEMIGDEFQLSDQQLIWRVKYYANQSDSEIWASIPEAADGASDWQAARAAILGLYPSLDRDRRYAKNDLRILVQQWAVTGIQNREEFAEYQREFQKIASFLVSKKEITEEDRNEAFLDGITGLPRNTNCSFCGEDGHFIRSCPKVNEFIRDGKCIRNTSGKVVLPDGSFVPSTIQGRLLMDRFDQYHATNPGKRAQVSRDLKFDGVEVPRRGTTSIPKKKDEEPKPEPKPAPPAEVSQAPKHDGSKHADKPAARPPPEPHQYRNLSPIEDPVIVQQMVSRVLDSSISLTLKELLSIAPDVRKQVKELSSARRVPNAATHLVSTEPSEPTTSEDAIVAQVSQHAWSPESVAEQAMPLRTVKAIFEDTEEIHCILDQGATLCIIREDVWKRLGIHLRSDLAIMLETADSGQAPTLGAVENVKINIAGVDIALQAQVVRQAPFEALLGRPFFAITECETKDFINGDQSITLSDPS</sequence>
<evidence type="ECO:0000313" key="5">
    <source>
        <dbReference type="EMBL" id="EJC97459.1"/>
    </source>
</evidence>
<dbReference type="eggNOG" id="ENOG502SRIE">
    <property type="taxonomic scope" value="Eukaryota"/>
</dbReference>
<feature type="region of interest" description="Disordered" evidence="3">
    <location>
        <begin position="1"/>
        <end position="57"/>
    </location>
</feature>
<feature type="domain" description="CCHC-type" evidence="4">
    <location>
        <begin position="195"/>
        <end position="210"/>
    </location>
</feature>
<dbReference type="KEGG" id="fme:FOMMEDRAFT_99325"/>
<dbReference type="CDD" id="cd00303">
    <property type="entry name" value="retropepsin_like"/>
    <property type="match status" value="1"/>
</dbReference>
<dbReference type="Pfam" id="PF13650">
    <property type="entry name" value="Asp_protease_2"/>
    <property type="match status" value="1"/>
</dbReference>
<dbReference type="EMBL" id="JH718424">
    <property type="protein sequence ID" value="EJC97459.1"/>
    <property type="molecule type" value="Genomic_DNA"/>
</dbReference>
<dbReference type="GO" id="GO:0008270">
    <property type="term" value="F:zinc ion binding"/>
    <property type="evidence" value="ECO:0007669"/>
    <property type="project" value="UniProtKB-KW"/>
</dbReference>
<proteinExistence type="predicted"/>
<evidence type="ECO:0000313" key="6">
    <source>
        <dbReference type="Proteomes" id="UP000053630"/>
    </source>
</evidence>
<dbReference type="GO" id="GO:0006397">
    <property type="term" value="P:mRNA processing"/>
    <property type="evidence" value="ECO:0007669"/>
    <property type="project" value="UniProtKB-KW"/>
</dbReference>
<keyword evidence="1" id="KW-0507">mRNA processing</keyword>
<organism evidence="5 6">
    <name type="scientific">Fomitiporia mediterranea (strain MF3/22)</name>
    <name type="common">Grapevine white-rot fungus</name>
    <dbReference type="NCBI Taxonomy" id="694068"/>
    <lineage>
        <taxon>Eukaryota</taxon>
        <taxon>Fungi</taxon>
        <taxon>Dikarya</taxon>
        <taxon>Basidiomycota</taxon>
        <taxon>Agaricomycotina</taxon>
        <taxon>Agaricomycetes</taxon>
        <taxon>Hymenochaetales</taxon>
        <taxon>Hymenochaetaceae</taxon>
        <taxon>Fomitiporia</taxon>
    </lineage>
</organism>
<dbReference type="GeneID" id="18681030"/>
<dbReference type="InterPro" id="IPR001878">
    <property type="entry name" value="Znf_CCHC"/>
</dbReference>
<keyword evidence="2" id="KW-0863">Zinc-finger</keyword>
<dbReference type="Gene3D" id="2.40.70.10">
    <property type="entry name" value="Acid Proteases"/>
    <property type="match status" value="1"/>
</dbReference>
<accession>R7SIM2</accession>
<dbReference type="SUPFAM" id="SSF57756">
    <property type="entry name" value="Retrovirus zinc finger-like domains"/>
    <property type="match status" value="1"/>
</dbReference>
<dbReference type="Proteomes" id="UP000053630">
    <property type="component" value="Unassembled WGS sequence"/>
</dbReference>
<dbReference type="AlphaFoldDB" id="R7SIM2"/>
<feature type="region of interest" description="Disordered" evidence="3">
    <location>
        <begin position="256"/>
        <end position="330"/>
    </location>
</feature>
<feature type="compositionally biased region" description="Basic and acidic residues" evidence="3">
    <location>
        <begin position="263"/>
        <end position="276"/>
    </location>
</feature>
<feature type="compositionally biased region" description="Basic and acidic residues" evidence="3">
    <location>
        <begin position="284"/>
        <end position="294"/>
    </location>
</feature>
<dbReference type="OMA" id="DSEIWAS"/>
<dbReference type="RefSeq" id="XP_007272278.1">
    <property type="nucleotide sequence ID" value="XM_007272216.1"/>
</dbReference>
<evidence type="ECO:0000259" key="4">
    <source>
        <dbReference type="PROSITE" id="PS50158"/>
    </source>
</evidence>
<feature type="compositionally biased region" description="Basic and acidic residues" evidence="3">
    <location>
        <begin position="306"/>
        <end position="318"/>
    </location>
</feature>
<gene>
    <name evidence="5" type="ORF">FOMMEDRAFT_99325</name>
</gene>
<dbReference type="PROSITE" id="PS50158">
    <property type="entry name" value="ZF_CCHC"/>
    <property type="match status" value="1"/>
</dbReference>
<dbReference type="InterPro" id="IPR036875">
    <property type="entry name" value="Znf_CCHC_sf"/>
</dbReference>